<evidence type="ECO:0000313" key="1">
    <source>
        <dbReference type="EMBL" id="RZQ59808.1"/>
    </source>
</evidence>
<dbReference type="RefSeq" id="WP_130479373.1">
    <property type="nucleotide sequence ID" value="NZ_SFCC01000021.1"/>
</dbReference>
<dbReference type="Proteomes" id="UP000292003">
    <property type="component" value="Unassembled WGS sequence"/>
</dbReference>
<proteinExistence type="predicted"/>
<evidence type="ECO:0000313" key="2">
    <source>
        <dbReference type="Proteomes" id="UP000292003"/>
    </source>
</evidence>
<protein>
    <submittedName>
        <fullName evidence="1">Uncharacterized protein</fullName>
    </submittedName>
</protein>
<accession>A0A4Q7IZE5</accession>
<name>A0A4Q7IZE5_9PSEU</name>
<gene>
    <name evidence="1" type="ORF">EWH70_32350</name>
</gene>
<sequence length="161" mass="18034">MTRTVPRMGGQHRLGRTEYRVRELWNLYGGGEPFPRGRHKHRPDDERPQRWWSRRPAVPVETDAERTDVLPAVALPGAALAAEVRRLGGQPVEAYDIVPVPCPWCIAVDAVSCCRVVGDPDNPLPDHEQHACWSCLPVAIDEAAFRRPYESDADLLVEVPA</sequence>
<dbReference type="AlphaFoldDB" id="A0A4Q7IZE5"/>
<dbReference type="EMBL" id="SFCC01000021">
    <property type="protein sequence ID" value="RZQ59808.1"/>
    <property type="molecule type" value="Genomic_DNA"/>
</dbReference>
<comment type="caution">
    <text evidence="1">The sequence shown here is derived from an EMBL/GenBank/DDBJ whole genome shotgun (WGS) entry which is preliminary data.</text>
</comment>
<reference evidence="1 2" key="1">
    <citation type="submission" date="2019-02" db="EMBL/GenBank/DDBJ databases">
        <title>Draft genome sequence of Amycolatopsis sp. 8-3EHSu isolated from roots of Suaeda maritima.</title>
        <authorList>
            <person name="Duangmal K."/>
            <person name="Chantavorakit T."/>
        </authorList>
    </citation>
    <scope>NUCLEOTIDE SEQUENCE [LARGE SCALE GENOMIC DNA]</scope>
    <source>
        <strain evidence="1 2">8-3EHSu</strain>
    </source>
</reference>
<organism evidence="1 2">
    <name type="scientific">Amycolatopsis suaedae</name>
    <dbReference type="NCBI Taxonomy" id="2510978"/>
    <lineage>
        <taxon>Bacteria</taxon>
        <taxon>Bacillati</taxon>
        <taxon>Actinomycetota</taxon>
        <taxon>Actinomycetes</taxon>
        <taxon>Pseudonocardiales</taxon>
        <taxon>Pseudonocardiaceae</taxon>
        <taxon>Amycolatopsis</taxon>
    </lineage>
</organism>
<keyword evidence="2" id="KW-1185">Reference proteome</keyword>